<dbReference type="PROSITE" id="PS50007">
    <property type="entry name" value="PIPLC_X_DOMAIN"/>
    <property type="match status" value="1"/>
</dbReference>
<feature type="region of interest" description="Disordered" evidence="9">
    <location>
        <begin position="332"/>
        <end position="382"/>
    </location>
</feature>
<dbReference type="InterPro" id="IPR017946">
    <property type="entry name" value="PLC-like_Pdiesterase_TIM-brl"/>
</dbReference>
<dbReference type="Proteomes" id="UP000822688">
    <property type="component" value="Chromosome 4"/>
</dbReference>
<name>A0A8T0IFK8_CERPU</name>
<dbReference type="SUPFAM" id="SSF49562">
    <property type="entry name" value="C2 domain (Calcium/lipid-binding domain, CaLB)"/>
    <property type="match status" value="1"/>
</dbReference>
<dbReference type="EMBL" id="CM026424">
    <property type="protein sequence ID" value="KAG0581318.1"/>
    <property type="molecule type" value="Genomic_DNA"/>
</dbReference>
<evidence type="ECO:0000256" key="2">
    <source>
        <dbReference type="ARBA" id="ARBA00004202"/>
    </source>
</evidence>
<dbReference type="PRINTS" id="PR00390">
    <property type="entry name" value="PHPHLIPASEC"/>
</dbReference>
<dbReference type="Pfam" id="PF00388">
    <property type="entry name" value="PI-PLC-X"/>
    <property type="match status" value="1"/>
</dbReference>
<feature type="domain" description="PI-PLC Y-box" evidence="11">
    <location>
        <begin position="417"/>
        <end position="505"/>
    </location>
</feature>
<evidence type="ECO:0000256" key="9">
    <source>
        <dbReference type="SAM" id="MobiDB-lite"/>
    </source>
</evidence>
<keyword evidence="4 8" id="KW-0378">Hydrolase</keyword>
<keyword evidence="13" id="KW-1185">Reference proteome</keyword>
<dbReference type="PROSITE" id="PS50008">
    <property type="entry name" value="PIPLC_Y_DOMAIN"/>
    <property type="match status" value="1"/>
</dbReference>
<evidence type="ECO:0000313" key="12">
    <source>
        <dbReference type="EMBL" id="KAG0581318.1"/>
    </source>
</evidence>
<dbReference type="InterPro" id="IPR001711">
    <property type="entry name" value="PLipase_C_Pinositol-sp_Y"/>
</dbReference>
<evidence type="ECO:0000256" key="4">
    <source>
        <dbReference type="ARBA" id="ARBA00022801"/>
    </source>
</evidence>
<dbReference type="SMART" id="SM00239">
    <property type="entry name" value="C2"/>
    <property type="match status" value="1"/>
</dbReference>
<dbReference type="InterPro" id="IPR000909">
    <property type="entry name" value="PLipase_C_PInositol-sp_X_dom"/>
</dbReference>
<dbReference type="GO" id="GO:0004435">
    <property type="term" value="F:phosphatidylinositol-4,5-bisphosphate phospholipase C activity"/>
    <property type="evidence" value="ECO:0007669"/>
    <property type="project" value="UniProtKB-EC"/>
</dbReference>
<dbReference type="GO" id="GO:0048015">
    <property type="term" value="P:phosphatidylinositol-mediated signaling"/>
    <property type="evidence" value="ECO:0007669"/>
    <property type="project" value="TreeGrafter"/>
</dbReference>
<keyword evidence="5 8" id="KW-0442">Lipid degradation</keyword>
<evidence type="ECO:0000313" key="13">
    <source>
        <dbReference type="Proteomes" id="UP000822688"/>
    </source>
</evidence>
<evidence type="ECO:0000256" key="5">
    <source>
        <dbReference type="ARBA" id="ARBA00022963"/>
    </source>
</evidence>
<feature type="compositionally biased region" description="Basic residues" evidence="9">
    <location>
        <begin position="349"/>
        <end position="358"/>
    </location>
</feature>
<dbReference type="InterPro" id="IPR035892">
    <property type="entry name" value="C2_domain_sf"/>
</dbReference>
<keyword evidence="7" id="KW-0807">Transducer</keyword>
<dbReference type="InterPro" id="IPR000008">
    <property type="entry name" value="C2_dom"/>
</dbReference>
<accession>A0A8T0IFK8</accession>
<evidence type="ECO:0000256" key="1">
    <source>
        <dbReference type="ARBA" id="ARBA00001195"/>
    </source>
</evidence>
<dbReference type="Gene3D" id="1.10.238.10">
    <property type="entry name" value="EF-hand"/>
    <property type="match status" value="1"/>
</dbReference>
<dbReference type="Gene3D" id="2.60.40.150">
    <property type="entry name" value="C2 domain"/>
    <property type="match status" value="1"/>
</dbReference>
<dbReference type="PANTHER" id="PTHR10336:SF36">
    <property type="entry name" value="1-PHOSPHATIDYLINOSITOL 4,5-BISPHOSPHATE PHOSPHODIESTERASE BETA-4"/>
    <property type="match status" value="1"/>
</dbReference>
<feature type="domain" description="C2" evidence="10">
    <location>
        <begin position="507"/>
        <end position="631"/>
    </location>
</feature>
<dbReference type="GO" id="GO:0005886">
    <property type="term" value="C:plasma membrane"/>
    <property type="evidence" value="ECO:0007669"/>
    <property type="project" value="UniProtKB-SubCell"/>
</dbReference>
<dbReference type="PANTHER" id="PTHR10336">
    <property type="entry name" value="PHOSPHOINOSITIDE-SPECIFIC PHOSPHOLIPASE C FAMILY PROTEIN"/>
    <property type="match status" value="1"/>
</dbReference>
<sequence>MGSKGMGSCLPPCGNWLMVPVPPFHPVCKAPKLVEEEFKEFAEGRDNMTVKDMTKYMRDKQGESTVTEEEVRNLMERFIDALMRSSSSRHLRQLGVSNSNRGFRSPGSSKSLKQELLAVERSGREPPTFTLPLFLKFLLNPIYNGHRSASLYPPSKTVSENMTAPLSDYYIFASHNTYLTGNQLTSKSSTEPIVNALKSGCRVIEIDCWNGPGGTIKVTHGNTLTKSVGFEDCIQAIKNNAFVASEYPVIVTIENHLSQANQKQAAQVLKRVLKKDMFIPSPSDRPPVAFLSPEALKKKIIISDKPPGDSVLTQVMEEPEFTENMVAGALLHRSSSSGSSSEDESKSLRGGKKTRRRQIQVAESKLSPISDEDSSSQDEPRDPEFEELLYIHCQKPSEMVERQKKGGPLVPGQHAIMANLSESQLDDHIKSHPKDLIEFSKKNLARVYPFGLRFDSSNADPMDAWSHGIQVAAINMQGKDRAVWISRALFSKNGGCGYVKKPDILLPGSTATLNHESFKNLHSKLELKVRVLMGTDWHRNYDLFKKPDYFVKVAVHGMYDDGLKKHTKWIKRSREPHWDKEFTFQIRVPELAILRLEVKEHDTFLRDDMVGQSCVPVTGLRQGIRAVKLQSKKGEHRNSKLLCEFRLTSLSPSNSGTMSSVNREPVPGCWG</sequence>
<gene>
    <name evidence="12" type="ORF">KC19_4G242400</name>
</gene>
<dbReference type="PROSITE" id="PS50004">
    <property type="entry name" value="C2"/>
    <property type="match status" value="1"/>
</dbReference>
<dbReference type="FunFam" id="2.60.40.150:FF:000328">
    <property type="entry name" value="Phosphoinositide phospholipase C"/>
    <property type="match status" value="1"/>
</dbReference>
<dbReference type="Pfam" id="PF00387">
    <property type="entry name" value="PI-PLC-Y"/>
    <property type="match status" value="1"/>
</dbReference>
<evidence type="ECO:0000256" key="7">
    <source>
        <dbReference type="ARBA" id="ARBA00023224"/>
    </source>
</evidence>
<dbReference type="EC" id="3.1.4.11" evidence="3 8"/>
<proteinExistence type="predicted"/>
<dbReference type="GO" id="GO:0051209">
    <property type="term" value="P:release of sequestered calcium ion into cytosol"/>
    <property type="evidence" value="ECO:0007669"/>
    <property type="project" value="TreeGrafter"/>
</dbReference>
<evidence type="ECO:0000259" key="11">
    <source>
        <dbReference type="PROSITE" id="PS50008"/>
    </source>
</evidence>
<dbReference type="SMART" id="SM00149">
    <property type="entry name" value="PLCYc"/>
    <property type="match status" value="1"/>
</dbReference>
<dbReference type="GO" id="GO:0016042">
    <property type="term" value="P:lipid catabolic process"/>
    <property type="evidence" value="ECO:0007669"/>
    <property type="project" value="UniProtKB-KW"/>
</dbReference>
<dbReference type="Pfam" id="PF00168">
    <property type="entry name" value="C2"/>
    <property type="match status" value="1"/>
</dbReference>
<dbReference type="InterPro" id="IPR001192">
    <property type="entry name" value="PI-PLC_fam"/>
</dbReference>
<evidence type="ECO:0000259" key="10">
    <source>
        <dbReference type="PROSITE" id="PS50004"/>
    </source>
</evidence>
<evidence type="ECO:0000256" key="8">
    <source>
        <dbReference type="RuleBase" id="RU361133"/>
    </source>
</evidence>
<dbReference type="CDD" id="cd00275">
    <property type="entry name" value="C2_PLC_like"/>
    <property type="match status" value="1"/>
</dbReference>
<dbReference type="SUPFAM" id="SSF51695">
    <property type="entry name" value="PLC-like phosphodiesterases"/>
    <property type="match status" value="1"/>
</dbReference>
<comment type="catalytic activity">
    <reaction evidence="1 8">
        <text>a 1,2-diacyl-sn-glycero-3-phospho-(1D-myo-inositol-4,5-bisphosphate) + H2O = 1D-myo-inositol 1,4,5-trisphosphate + a 1,2-diacyl-sn-glycerol + H(+)</text>
        <dbReference type="Rhea" id="RHEA:33179"/>
        <dbReference type="ChEBI" id="CHEBI:15377"/>
        <dbReference type="ChEBI" id="CHEBI:15378"/>
        <dbReference type="ChEBI" id="CHEBI:17815"/>
        <dbReference type="ChEBI" id="CHEBI:58456"/>
        <dbReference type="ChEBI" id="CHEBI:203600"/>
        <dbReference type="EC" id="3.1.4.11"/>
    </reaction>
</comment>
<comment type="caution">
    <text evidence="12">The sequence shown here is derived from an EMBL/GenBank/DDBJ whole genome shotgun (WGS) entry which is preliminary data.</text>
</comment>
<keyword evidence="6 8" id="KW-0443">Lipid metabolism</keyword>
<evidence type="ECO:0000256" key="3">
    <source>
        <dbReference type="ARBA" id="ARBA00012368"/>
    </source>
</evidence>
<organism evidence="12 13">
    <name type="scientific">Ceratodon purpureus</name>
    <name type="common">Fire moss</name>
    <name type="synonym">Dicranum purpureum</name>
    <dbReference type="NCBI Taxonomy" id="3225"/>
    <lineage>
        <taxon>Eukaryota</taxon>
        <taxon>Viridiplantae</taxon>
        <taxon>Streptophyta</taxon>
        <taxon>Embryophyta</taxon>
        <taxon>Bryophyta</taxon>
        <taxon>Bryophytina</taxon>
        <taxon>Bryopsida</taxon>
        <taxon>Dicranidae</taxon>
        <taxon>Pseudoditrichales</taxon>
        <taxon>Ditrichaceae</taxon>
        <taxon>Ceratodon</taxon>
    </lineage>
</organism>
<reference evidence="12" key="1">
    <citation type="submission" date="2020-06" db="EMBL/GenBank/DDBJ databases">
        <title>WGS assembly of Ceratodon purpureus strain R40.</title>
        <authorList>
            <person name="Carey S.B."/>
            <person name="Jenkins J."/>
            <person name="Shu S."/>
            <person name="Lovell J.T."/>
            <person name="Sreedasyam A."/>
            <person name="Maumus F."/>
            <person name="Tiley G.P."/>
            <person name="Fernandez-Pozo N."/>
            <person name="Barry K."/>
            <person name="Chen C."/>
            <person name="Wang M."/>
            <person name="Lipzen A."/>
            <person name="Daum C."/>
            <person name="Saski C.A."/>
            <person name="Payton A.C."/>
            <person name="Mcbreen J.C."/>
            <person name="Conrad R.E."/>
            <person name="Kollar L.M."/>
            <person name="Olsson S."/>
            <person name="Huttunen S."/>
            <person name="Landis J.B."/>
            <person name="Wickett N.J."/>
            <person name="Johnson M.G."/>
            <person name="Rensing S.A."/>
            <person name="Grimwood J."/>
            <person name="Schmutz J."/>
            <person name="Mcdaniel S.F."/>
        </authorList>
    </citation>
    <scope>NUCLEOTIDE SEQUENCE</scope>
    <source>
        <strain evidence="12">R40</strain>
    </source>
</reference>
<comment type="subcellular location">
    <subcellularLocation>
        <location evidence="2">Cell membrane</location>
        <topology evidence="2">Peripheral membrane protein</topology>
    </subcellularLocation>
</comment>
<dbReference type="SMART" id="SM00148">
    <property type="entry name" value="PLCXc"/>
    <property type="match status" value="1"/>
</dbReference>
<evidence type="ECO:0000256" key="6">
    <source>
        <dbReference type="ARBA" id="ARBA00023098"/>
    </source>
</evidence>
<dbReference type="AlphaFoldDB" id="A0A8T0IFK8"/>
<protein>
    <recommendedName>
        <fullName evidence="3 8">Phosphoinositide phospholipase C</fullName>
        <ecNumber evidence="3 8">3.1.4.11</ecNumber>
    </recommendedName>
</protein>
<dbReference type="Gene3D" id="3.20.20.190">
    <property type="entry name" value="Phosphatidylinositol (PI) phosphodiesterase"/>
    <property type="match status" value="1"/>
</dbReference>